<protein>
    <recommendedName>
        <fullName evidence="2">DUF6533 domain-containing protein</fullName>
    </recommendedName>
</protein>
<feature type="transmembrane region" description="Helical" evidence="1">
    <location>
        <begin position="15"/>
        <end position="31"/>
    </location>
</feature>
<dbReference type="InterPro" id="IPR045340">
    <property type="entry name" value="DUF6533"/>
</dbReference>
<feature type="transmembrane region" description="Helical" evidence="1">
    <location>
        <begin position="161"/>
        <end position="183"/>
    </location>
</feature>
<sequence>MSDLFENALTSNRCGLAALTLIVCEYFVLLPREVDLFWKRRATGASVLFLSNRYSSLLSEVIQNAAIASMSDQSCANLNNATITIALLQYFPWAAFSALRTYALCRHGVGLLLGIFVFLLSSVPIAINFARYRWLSSATIPMSGCFAQINVSVQLYKELTIISRVCFIAADLIVLGVTLRATYRTTRMARVIGKQGKHTFSGTLLLDGAMYFAILVTLNILHLLFTMLSISFNSLTSISYVTIFTEPITAVLISRFILDLQEVESHRTDPQLSTIKFTKVLGSLSAPLPRPGDTSYQDDWDSLACDDYTVSEADKEMHVLAVVARGAA</sequence>
<keyword evidence="1" id="KW-0472">Membrane</keyword>
<feature type="transmembrane region" description="Helical" evidence="1">
    <location>
        <begin position="204"/>
        <end position="225"/>
    </location>
</feature>
<organism evidence="3 4">
    <name type="scientific">Lentinus tigrinus ALCF2SS1-6</name>
    <dbReference type="NCBI Taxonomy" id="1328759"/>
    <lineage>
        <taxon>Eukaryota</taxon>
        <taxon>Fungi</taxon>
        <taxon>Dikarya</taxon>
        <taxon>Basidiomycota</taxon>
        <taxon>Agaricomycotina</taxon>
        <taxon>Agaricomycetes</taxon>
        <taxon>Polyporales</taxon>
        <taxon>Polyporaceae</taxon>
        <taxon>Lentinus</taxon>
    </lineage>
</organism>
<name>A0A5C2S2L7_9APHY</name>
<dbReference type="EMBL" id="ML122279">
    <property type="protein sequence ID" value="RPD57712.1"/>
    <property type="molecule type" value="Genomic_DNA"/>
</dbReference>
<dbReference type="OrthoDB" id="2802397at2759"/>
<evidence type="ECO:0000313" key="4">
    <source>
        <dbReference type="Proteomes" id="UP000313359"/>
    </source>
</evidence>
<evidence type="ECO:0000256" key="1">
    <source>
        <dbReference type="SAM" id="Phobius"/>
    </source>
</evidence>
<feature type="domain" description="DUF6533" evidence="2">
    <location>
        <begin position="14"/>
        <end position="58"/>
    </location>
</feature>
<accession>A0A5C2S2L7</accession>
<reference evidence="3" key="1">
    <citation type="journal article" date="2018" name="Genome Biol. Evol.">
        <title>Genomics and development of Lentinus tigrinus, a white-rot wood-decaying mushroom with dimorphic fruiting bodies.</title>
        <authorList>
            <person name="Wu B."/>
            <person name="Xu Z."/>
            <person name="Knudson A."/>
            <person name="Carlson A."/>
            <person name="Chen N."/>
            <person name="Kovaka S."/>
            <person name="LaButti K."/>
            <person name="Lipzen A."/>
            <person name="Pennachio C."/>
            <person name="Riley R."/>
            <person name="Schakwitz W."/>
            <person name="Umezawa K."/>
            <person name="Ohm R.A."/>
            <person name="Grigoriev I.V."/>
            <person name="Nagy L.G."/>
            <person name="Gibbons J."/>
            <person name="Hibbett D."/>
        </authorList>
    </citation>
    <scope>NUCLEOTIDE SEQUENCE [LARGE SCALE GENOMIC DNA]</scope>
    <source>
        <strain evidence="3">ALCF2SS1-6</strain>
    </source>
</reference>
<evidence type="ECO:0000313" key="3">
    <source>
        <dbReference type="EMBL" id="RPD57712.1"/>
    </source>
</evidence>
<dbReference type="AlphaFoldDB" id="A0A5C2S2L7"/>
<keyword evidence="1" id="KW-0812">Transmembrane</keyword>
<feature type="transmembrane region" description="Helical" evidence="1">
    <location>
        <begin position="237"/>
        <end position="258"/>
    </location>
</feature>
<proteinExistence type="predicted"/>
<feature type="transmembrane region" description="Helical" evidence="1">
    <location>
        <begin position="109"/>
        <end position="127"/>
    </location>
</feature>
<dbReference type="Proteomes" id="UP000313359">
    <property type="component" value="Unassembled WGS sequence"/>
</dbReference>
<dbReference type="Pfam" id="PF20151">
    <property type="entry name" value="DUF6533"/>
    <property type="match status" value="1"/>
</dbReference>
<gene>
    <name evidence="3" type="ORF">L227DRAFT_577697</name>
</gene>
<evidence type="ECO:0000259" key="2">
    <source>
        <dbReference type="Pfam" id="PF20151"/>
    </source>
</evidence>
<keyword evidence="4" id="KW-1185">Reference proteome</keyword>
<keyword evidence="1" id="KW-1133">Transmembrane helix</keyword>